<dbReference type="Proteomes" id="UP000658514">
    <property type="component" value="Unassembled WGS sequence"/>
</dbReference>
<dbReference type="RefSeq" id="WP_190551899.1">
    <property type="nucleotide sequence ID" value="NZ_CAWPNO010000009.1"/>
</dbReference>
<name>A0ABR8AN80_9CYAN</name>
<protein>
    <submittedName>
        <fullName evidence="1">Uncharacterized protein</fullName>
    </submittedName>
</protein>
<organism evidence="1 2">
    <name type="scientific">Calothrix parietina FACHB-288</name>
    <dbReference type="NCBI Taxonomy" id="2692896"/>
    <lineage>
        <taxon>Bacteria</taxon>
        <taxon>Bacillati</taxon>
        <taxon>Cyanobacteriota</taxon>
        <taxon>Cyanophyceae</taxon>
        <taxon>Nostocales</taxon>
        <taxon>Calotrichaceae</taxon>
        <taxon>Calothrix</taxon>
    </lineage>
</organism>
<gene>
    <name evidence="1" type="ORF">H6G24_35655</name>
</gene>
<comment type="caution">
    <text evidence="1">The sequence shown here is derived from an EMBL/GenBank/DDBJ whole genome shotgun (WGS) entry which is preliminary data.</text>
</comment>
<evidence type="ECO:0000313" key="1">
    <source>
        <dbReference type="EMBL" id="MBD2200723.1"/>
    </source>
</evidence>
<evidence type="ECO:0000313" key="2">
    <source>
        <dbReference type="Proteomes" id="UP000658514"/>
    </source>
</evidence>
<sequence>MLPLDDSGAVGQPSFIKRKDIIATVFDIIQAAWIQVCQKPEINTQCDEDTIAGALHNEMWAEKERRGIHGPPRIENEAATRRSDKSLKPDGFIDFKMIYSWNIEDYFGIECKRVSSTDQDRYLATDYIKKGVIRFVNGTYSIGHDYAAMLGFVIDGKVPQCIDLICDRLNKYKGDICLKEDWIDEPGFGKTPNLYRTRHLQYGQKDLMTILHLFLIVN</sequence>
<reference evidence="1 2" key="1">
    <citation type="journal article" date="2020" name="ISME J.">
        <title>Comparative genomics reveals insights into cyanobacterial evolution and habitat adaptation.</title>
        <authorList>
            <person name="Chen M.Y."/>
            <person name="Teng W.K."/>
            <person name="Zhao L."/>
            <person name="Hu C.X."/>
            <person name="Zhou Y.K."/>
            <person name="Han B.P."/>
            <person name="Song L.R."/>
            <person name="Shu W.S."/>
        </authorList>
    </citation>
    <scope>NUCLEOTIDE SEQUENCE [LARGE SCALE GENOMIC DNA]</scope>
    <source>
        <strain evidence="1 2">FACHB-288</strain>
    </source>
</reference>
<proteinExistence type="predicted"/>
<dbReference type="EMBL" id="JACJQH010000106">
    <property type="protein sequence ID" value="MBD2200723.1"/>
    <property type="molecule type" value="Genomic_DNA"/>
</dbReference>
<accession>A0ABR8AN80</accession>
<keyword evidence="2" id="KW-1185">Reference proteome</keyword>